<keyword evidence="6" id="KW-0812">Transmembrane</keyword>
<dbReference type="SMART" id="SM00387">
    <property type="entry name" value="HATPase_c"/>
    <property type="match status" value="1"/>
</dbReference>
<dbReference type="Pfam" id="PF08448">
    <property type="entry name" value="PAS_4"/>
    <property type="match status" value="1"/>
</dbReference>
<dbReference type="PROSITE" id="PS50109">
    <property type="entry name" value="HIS_KIN"/>
    <property type="match status" value="1"/>
</dbReference>
<keyword evidence="11" id="KW-1185">Reference proteome</keyword>
<dbReference type="SUPFAM" id="SSF47384">
    <property type="entry name" value="Homodimeric domain of signal transducing histidine kinase"/>
    <property type="match status" value="1"/>
</dbReference>
<dbReference type="InterPro" id="IPR035965">
    <property type="entry name" value="PAS-like_dom_sf"/>
</dbReference>
<dbReference type="InterPro" id="IPR036890">
    <property type="entry name" value="HATPase_C_sf"/>
</dbReference>
<feature type="region of interest" description="Disordered" evidence="5">
    <location>
        <begin position="757"/>
        <end position="786"/>
    </location>
</feature>
<keyword evidence="6" id="KW-0472">Membrane</keyword>
<comment type="catalytic activity">
    <reaction evidence="1">
        <text>ATP + protein L-histidine = ADP + protein N-phospho-L-histidine.</text>
        <dbReference type="EC" id="2.7.13.3"/>
    </reaction>
</comment>
<evidence type="ECO:0000256" key="5">
    <source>
        <dbReference type="SAM" id="MobiDB-lite"/>
    </source>
</evidence>
<keyword evidence="3 4" id="KW-0597">Phosphoprotein</keyword>
<dbReference type="SUPFAM" id="SSF52172">
    <property type="entry name" value="CheY-like"/>
    <property type="match status" value="1"/>
</dbReference>
<evidence type="ECO:0000256" key="4">
    <source>
        <dbReference type="PROSITE-ProRule" id="PRU00169"/>
    </source>
</evidence>
<dbReference type="PRINTS" id="PR00344">
    <property type="entry name" value="BCTRLSENSOR"/>
</dbReference>
<dbReference type="InterPro" id="IPR000014">
    <property type="entry name" value="PAS"/>
</dbReference>
<dbReference type="Gene3D" id="3.40.50.2300">
    <property type="match status" value="1"/>
</dbReference>
<dbReference type="EC" id="2.7.13.3" evidence="2"/>
<evidence type="ECO:0000259" key="7">
    <source>
        <dbReference type="PROSITE" id="PS50109"/>
    </source>
</evidence>
<evidence type="ECO:0000313" key="11">
    <source>
        <dbReference type="Proteomes" id="UP000332515"/>
    </source>
</evidence>
<feature type="domain" description="Histidine kinase" evidence="7">
    <location>
        <begin position="505"/>
        <end position="734"/>
    </location>
</feature>
<dbReference type="InterPro" id="IPR013656">
    <property type="entry name" value="PAS_4"/>
</dbReference>
<dbReference type="GO" id="GO:0000155">
    <property type="term" value="F:phosphorelay sensor kinase activity"/>
    <property type="evidence" value="ECO:0007669"/>
    <property type="project" value="InterPro"/>
</dbReference>
<dbReference type="PANTHER" id="PTHR43065">
    <property type="entry name" value="SENSOR HISTIDINE KINASE"/>
    <property type="match status" value="1"/>
</dbReference>
<dbReference type="InterPro" id="IPR004358">
    <property type="entry name" value="Sig_transdc_His_kin-like_C"/>
</dbReference>
<dbReference type="Gene3D" id="3.30.450.20">
    <property type="entry name" value="PAS domain"/>
    <property type="match status" value="1"/>
</dbReference>
<evidence type="ECO:0000256" key="2">
    <source>
        <dbReference type="ARBA" id="ARBA00012438"/>
    </source>
</evidence>
<dbReference type="CDD" id="cd00130">
    <property type="entry name" value="PAS"/>
    <property type="match status" value="1"/>
</dbReference>
<dbReference type="InterPro" id="IPR005467">
    <property type="entry name" value="His_kinase_dom"/>
</dbReference>
<dbReference type="InterPro" id="IPR036097">
    <property type="entry name" value="HisK_dim/P_sf"/>
</dbReference>
<feature type="compositionally biased region" description="Basic and acidic residues" evidence="5">
    <location>
        <begin position="818"/>
        <end position="829"/>
    </location>
</feature>
<gene>
    <name evidence="10" type="ORF">F0357_14760</name>
</gene>
<proteinExistence type="predicted"/>
<dbReference type="PANTHER" id="PTHR43065:SF42">
    <property type="entry name" value="TWO-COMPONENT SENSOR PPRA"/>
    <property type="match status" value="1"/>
</dbReference>
<dbReference type="CDD" id="cd00082">
    <property type="entry name" value="HisKA"/>
    <property type="match status" value="1"/>
</dbReference>
<feature type="compositionally biased region" description="Low complexity" evidence="5">
    <location>
        <begin position="800"/>
        <end position="816"/>
    </location>
</feature>
<name>A0A6A7Y6F1_9HYPH</name>
<feature type="compositionally biased region" description="Basic and acidic residues" evidence="5">
    <location>
        <begin position="757"/>
        <end position="776"/>
    </location>
</feature>
<comment type="caution">
    <text evidence="10">The sequence shown here is derived from an EMBL/GenBank/DDBJ whole genome shotgun (WGS) entry which is preliminary data.</text>
</comment>
<feature type="modified residue" description="4-aspartylphosphate" evidence="4">
    <location>
        <position position="896"/>
    </location>
</feature>
<dbReference type="InterPro" id="IPR001789">
    <property type="entry name" value="Sig_transdc_resp-reg_receiver"/>
</dbReference>
<sequence>MRRSPGCARPTNARACQSRAPRGAVAPEAERVSADHQPASNADRRPRRRGRPALALFLLVVLLAVPLLFALTSPGEAEPYVLGGLVALAAIGVFTVFALAVGLVGRDERRDGVAEAVAAADPDAILVTDASGAVRYANPAYRALTGGGARVRDLPTFDRLLAGRDEAAQPLARLIEAARAARPAEEEVRLANGFGSASGGARWYRLSVAPIAVADVPRPLVLWRLVDVTEARHDQEAAFFDLQNVINFLDRAPAGFFAADAGGRIVFLNATLADWLGYDLATFDTGQATLAILLGEGGAVTLAALTGRPGETRTERFDIGLQRQGGGSLGVRLMHRVTFGSDGRPAEARTLVLERGAEPVATAPLSALSDASVVHFFDNAPFAIASVDGAGRVGLSNAPFRRLFGGIVGTETRLIDALAERDRAGLAAALAAAVGGIAEIAPVDATLIGDGQRNVRFYVAPAGEAGAGLAGAAIVYALDTTDQRALEVQFAQSQKMQAIGQLAGGVAHDFNNVLTAIIGFSDLLLASHRPTDPFFQDIMNIKQNANRAAGLVRQLLAFATRQTLRPERIVLTDVLADLTILLGRLIGEMVELRVVHGRDLWPVMADVNQLEQVVMNLAVNARDAMPEGGRLTIRTFNVPAADLRTLPEMRAFAGRALPPADHVMIEIADTGTGMPAETMEKIFEPFFTTKEVGKGTGLGLSTVYGIVTQSGGHIAVESEIGKGTVFRILLPRAASAERADAVRGETARSETLRAEMARTEISRLETSRTEAPRADASRGLPQRPPAALQSDLEEAFSGAVRADAAADADTDGAPGARVRAEPEGAHRDPVPAPGAAASDLTGNATILLVEDEEAVRAFAARALASRGYTVHQASTGTEALKVMREAGGRIDLVVSDVVMPEMDGPSLLRELRKTRPDLRIIFVSGYAEEAFARNLPANERFGFLPKPFTLKQLATAVKTALVG</sequence>
<dbReference type="SUPFAM" id="SSF55874">
    <property type="entry name" value="ATPase domain of HSP90 chaperone/DNA topoisomerase II/histidine kinase"/>
    <property type="match status" value="1"/>
</dbReference>
<evidence type="ECO:0000256" key="6">
    <source>
        <dbReference type="SAM" id="Phobius"/>
    </source>
</evidence>
<dbReference type="InterPro" id="IPR003594">
    <property type="entry name" value="HATPase_dom"/>
</dbReference>
<reference evidence="10 11" key="1">
    <citation type="submission" date="2019-09" db="EMBL/GenBank/DDBJ databases">
        <title>Segnochrobactrum spirostomi gen. nov., sp. nov., isolated from the ciliate Spirostomum cf. yagiui and description of a novel family, Segnochrobactraceae fam. nov. within the order Rhizobiales of the class Alphaproteobacteria.</title>
        <authorList>
            <person name="Akter S."/>
            <person name="Shazib S.U.A."/>
            <person name="Shin M.K."/>
        </authorList>
    </citation>
    <scope>NUCLEOTIDE SEQUENCE [LARGE SCALE GENOMIC DNA]</scope>
    <source>
        <strain evidence="10 11">Sp-1</strain>
    </source>
</reference>
<dbReference type="SMART" id="SM00388">
    <property type="entry name" value="HisKA"/>
    <property type="match status" value="1"/>
</dbReference>
<feature type="domain" description="PAS" evidence="9">
    <location>
        <begin position="241"/>
        <end position="278"/>
    </location>
</feature>
<organism evidence="10 11">
    <name type="scientific">Segnochrobactrum spirostomi</name>
    <dbReference type="NCBI Taxonomy" id="2608987"/>
    <lineage>
        <taxon>Bacteria</taxon>
        <taxon>Pseudomonadati</taxon>
        <taxon>Pseudomonadota</taxon>
        <taxon>Alphaproteobacteria</taxon>
        <taxon>Hyphomicrobiales</taxon>
        <taxon>Segnochrobactraceae</taxon>
        <taxon>Segnochrobactrum</taxon>
    </lineage>
</organism>
<dbReference type="Gene3D" id="1.10.287.130">
    <property type="match status" value="1"/>
</dbReference>
<feature type="region of interest" description="Disordered" evidence="5">
    <location>
        <begin position="800"/>
        <end position="837"/>
    </location>
</feature>
<evidence type="ECO:0000259" key="9">
    <source>
        <dbReference type="PROSITE" id="PS50112"/>
    </source>
</evidence>
<dbReference type="Pfam" id="PF00072">
    <property type="entry name" value="Response_reg"/>
    <property type="match status" value="1"/>
</dbReference>
<dbReference type="Pfam" id="PF00512">
    <property type="entry name" value="HisKA"/>
    <property type="match status" value="1"/>
</dbReference>
<evidence type="ECO:0000313" key="10">
    <source>
        <dbReference type="EMBL" id="MQT13877.1"/>
    </source>
</evidence>
<dbReference type="PROSITE" id="PS50112">
    <property type="entry name" value="PAS"/>
    <property type="match status" value="1"/>
</dbReference>
<dbReference type="SUPFAM" id="SSF55785">
    <property type="entry name" value="PYP-like sensor domain (PAS domain)"/>
    <property type="match status" value="2"/>
</dbReference>
<dbReference type="Gene3D" id="3.30.565.10">
    <property type="entry name" value="Histidine kinase-like ATPase, C-terminal domain"/>
    <property type="match status" value="1"/>
</dbReference>
<dbReference type="InterPro" id="IPR003661">
    <property type="entry name" value="HisK_dim/P_dom"/>
</dbReference>
<dbReference type="SMART" id="SM00448">
    <property type="entry name" value="REC"/>
    <property type="match status" value="1"/>
</dbReference>
<feature type="domain" description="Response regulatory" evidence="8">
    <location>
        <begin position="845"/>
        <end position="961"/>
    </location>
</feature>
<dbReference type="Pfam" id="PF02518">
    <property type="entry name" value="HATPase_c"/>
    <property type="match status" value="1"/>
</dbReference>
<dbReference type="Proteomes" id="UP000332515">
    <property type="component" value="Unassembled WGS sequence"/>
</dbReference>
<accession>A0A6A7Y6F1</accession>
<feature type="region of interest" description="Disordered" evidence="5">
    <location>
        <begin position="1"/>
        <end position="47"/>
    </location>
</feature>
<protein>
    <recommendedName>
        <fullName evidence="2">histidine kinase</fullName>
        <ecNumber evidence="2">2.7.13.3</ecNumber>
    </recommendedName>
</protein>
<evidence type="ECO:0000256" key="3">
    <source>
        <dbReference type="ARBA" id="ARBA00022553"/>
    </source>
</evidence>
<dbReference type="EMBL" id="VWNA01000001">
    <property type="protein sequence ID" value="MQT13877.1"/>
    <property type="molecule type" value="Genomic_DNA"/>
</dbReference>
<feature type="transmembrane region" description="Helical" evidence="6">
    <location>
        <begin position="80"/>
        <end position="104"/>
    </location>
</feature>
<dbReference type="InterPro" id="IPR011006">
    <property type="entry name" value="CheY-like_superfamily"/>
</dbReference>
<dbReference type="PROSITE" id="PS50110">
    <property type="entry name" value="RESPONSE_REGULATORY"/>
    <property type="match status" value="1"/>
</dbReference>
<dbReference type="FunFam" id="1.10.287.130:FF:000037">
    <property type="entry name" value="Hybrid sensor histidine kinase/response regulator"/>
    <property type="match status" value="1"/>
</dbReference>
<evidence type="ECO:0000256" key="1">
    <source>
        <dbReference type="ARBA" id="ARBA00000085"/>
    </source>
</evidence>
<keyword evidence="6" id="KW-1133">Transmembrane helix</keyword>
<dbReference type="Pfam" id="PF13188">
    <property type="entry name" value="PAS_8"/>
    <property type="match status" value="1"/>
</dbReference>
<evidence type="ECO:0000259" key="8">
    <source>
        <dbReference type="PROSITE" id="PS50110"/>
    </source>
</evidence>
<dbReference type="SMART" id="SM00091">
    <property type="entry name" value="PAS"/>
    <property type="match status" value="3"/>
</dbReference>
<feature type="transmembrane region" description="Helical" evidence="6">
    <location>
        <begin position="53"/>
        <end position="74"/>
    </location>
</feature>
<dbReference type="AlphaFoldDB" id="A0A6A7Y6F1"/>
<dbReference type="NCBIfam" id="TIGR00229">
    <property type="entry name" value="sensory_box"/>
    <property type="match status" value="1"/>
</dbReference>